<accession>A0A4C1V656</accession>
<sequence>MECHECGVGLDRLLYGERQFTTIKWDQKRTLDMSIASGVSPTPRVIGKGPGADGDKQFYERAPSHRFMGSRTGRAACGWR</sequence>
<dbReference type="EMBL" id="BGZK01000280">
    <property type="protein sequence ID" value="GBP33866.1"/>
    <property type="molecule type" value="Genomic_DNA"/>
</dbReference>
<dbReference type="AlphaFoldDB" id="A0A4C1V656"/>
<evidence type="ECO:0000313" key="2">
    <source>
        <dbReference type="Proteomes" id="UP000299102"/>
    </source>
</evidence>
<keyword evidence="2" id="KW-1185">Reference proteome</keyword>
<protein>
    <submittedName>
        <fullName evidence="1">Uncharacterized protein</fullName>
    </submittedName>
</protein>
<name>A0A4C1V656_EUMVA</name>
<comment type="caution">
    <text evidence="1">The sequence shown here is derived from an EMBL/GenBank/DDBJ whole genome shotgun (WGS) entry which is preliminary data.</text>
</comment>
<reference evidence="1 2" key="1">
    <citation type="journal article" date="2019" name="Commun. Biol.">
        <title>The bagworm genome reveals a unique fibroin gene that provides high tensile strength.</title>
        <authorList>
            <person name="Kono N."/>
            <person name="Nakamura H."/>
            <person name="Ohtoshi R."/>
            <person name="Tomita M."/>
            <person name="Numata K."/>
            <person name="Arakawa K."/>
        </authorList>
    </citation>
    <scope>NUCLEOTIDE SEQUENCE [LARGE SCALE GENOMIC DNA]</scope>
</reference>
<dbReference type="Proteomes" id="UP000299102">
    <property type="component" value="Unassembled WGS sequence"/>
</dbReference>
<gene>
    <name evidence="1" type="ORF">EVAR_20977_1</name>
</gene>
<evidence type="ECO:0000313" key="1">
    <source>
        <dbReference type="EMBL" id="GBP33866.1"/>
    </source>
</evidence>
<organism evidence="1 2">
    <name type="scientific">Eumeta variegata</name>
    <name type="common">Bagworm moth</name>
    <name type="synonym">Eumeta japonica</name>
    <dbReference type="NCBI Taxonomy" id="151549"/>
    <lineage>
        <taxon>Eukaryota</taxon>
        <taxon>Metazoa</taxon>
        <taxon>Ecdysozoa</taxon>
        <taxon>Arthropoda</taxon>
        <taxon>Hexapoda</taxon>
        <taxon>Insecta</taxon>
        <taxon>Pterygota</taxon>
        <taxon>Neoptera</taxon>
        <taxon>Endopterygota</taxon>
        <taxon>Lepidoptera</taxon>
        <taxon>Glossata</taxon>
        <taxon>Ditrysia</taxon>
        <taxon>Tineoidea</taxon>
        <taxon>Psychidae</taxon>
        <taxon>Oiketicinae</taxon>
        <taxon>Eumeta</taxon>
    </lineage>
</organism>
<proteinExistence type="predicted"/>